<keyword evidence="7" id="KW-1185">Reference proteome</keyword>
<dbReference type="PRINTS" id="PR00455">
    <property type="entry name" value="HTHTETR"/>
</dbReference>
<proteinExistence type="predicted"/>
<evidence type="ECO:0000256" key="3">
    <source>
        <dbReference type="ARBA" id="ARBA00023163"/>
    </source>
</evidence>
<reference evidence="6 7" key="1">
    <citation type="submission" date="2022-02" db="EMBL/GenBank/DDBJ databases">
        <title>Draft genome sequence of Mezorhizobium retamae strain IRAMC:0171 isolated from Retama raetam nodules.</title>
        <authorList>
            <person name="Bengaied R."/>
            <person name="Sbissi I."/>
            <person name="Huber K."/>
            <person name="Ghodbane F."/>
            <person name="Nouioui I."/>
            <person name="Tarhouni M."/>
            <person name="Gtari M."/>
        </authorList>
    </citation>
    <scope>NUCLEOTIDE SEQUENCE [LARGE SCALE GENOMIC DNA]</scope>
    <source>
        <strain evidence="6 7">IRAMC:0171</strain>
    </source>
</reference>
<keyword evidence="2 4" id="KW-0238">DNA-binding</keyword>
<dbReference type="InterPro" id="IPR050109">
    <property type="entry name" value="HTH-type_TetR-like_transc_reg"/>
</dbReference>
<feature type="DNA-binding region" description="H-T-H motif" evidence="4">
    <location>
        <begin position="37"/>
        <end position="56"/>
    </location>
</feature>
<dbReference type="InterPro" id="IPR036271">
    <property type="entry name" value="Tet_transcr_reg_TetR-rel_C_sf"/>
</dbReference>
<protein>
    <submittedName>
        <fullName evidence="6">TetR/AcrR family transcriptional regulator</fullName>
    </submittedName>
</protein>
<name>A0ABS9QHR0_9HYPH</name>
<sequence length="237" mass="27127">MSKPVKQRVIKQPEIRFAELLNCAQRLFFEHGYEDTTVNDIIREADLSKGAFYHYFASKEALLEALAARVARDSLAELRPMIEDPSLDAIGRINALFSNAGRLNVELAPQMRKTFSVLFRPENLILFHRIEQSVRELVRPMFTDLLREGVEEGVLDVPDPEIFADMLLQFRVIFREVMYQAMRKAEQGHVDEAVSMLEQRLELYGVAFERLLKLPGGTIQTVQPGFARAFLETDPKG</sequence>
<dbReference type="PROSITE" id="PS01081">
    <property type="entry name" value="HTH_TETR_1"/>
    <property type="match status" value="1"/>
</dbReference>
<gene>
    <name evidence="6" type="ORF">L4923_17855</name>
</gene>
<organism evidence="6 7">
    <name type="scientific">Mesorhizobium retamae</name>
    <dbReference type="NCBI Taxonomy" id="2912854"/>
    <lineage>
        <taxon>Bacteria</taxon>
        <taxon>Pseudomonadati</taxon>
        <taxon>Pseudomonadota</taxon>
        <taxon>Alphaproteobacteria</taxon>
        <taxon>Hyphomicrobiales</taxon>
        <taxon>Phyllobacteriaceae</taxon>
        <taxon>Mesorhizobium</taxon>
    </lineage>
</organism>
<dbReference type="InterPro" id="IPR001647">
    <property type="entry name" value="HTH_TetR"/>
</dbReference>
<dbReference type="InterPro" id="IPR009057">
    <property type="entry name" value="Homeodomain-like_sf"/>
</dbReference>
<evidence type="ECO:0000256" key="4">
    <source>
        <dbReference type="PROSITE-ProRule" id="PRU00335"/>
    </source>
</evidence>
<evidence type="ECO:0000313" key="7">
    <source>
        <dbReference type="Proteomes" id="UP001201701"/>
    </source>
</evidence>
<comment type="caution">
    <text evidence="6">The sequence shown here is derived from an EMBL/GenBank/DDBJ whole genome shotgun (WGS) entry which is preliminary data.</text>
</comment>
<dbReference type="Proteomes" id="UP001201701">
    <property type="component" value="Unassembled WGS sequence"/>
</dbReference>
<dbReference type="SUPFAM" id="SSF48498">
    <property type="entry name" value="Tetracyclin repressor-like, C-terminal domain"/>
    <property type="match status" value="1"/>
</dbReference>
<dbReference type="PANTHER" id="PTHR30055:SF234">
    <property type="entry name" value="HTH-TYPE TRANSCRIPTIONAL REGULATOR BETI"/>
    <property type="match status" value="1"/>
</dbReference>
<dbReference type="Gene3D" id="1.10.357.10">
    <property type="entry name" value="Tetracycline Repressor, domain 2"/>
    <property type="match status" value="1"/>
</dbReference>
<dbReference type="SUPFAM" id="SSF46689">
    <property type="entry name" value="Homeodomain-like"/>
    <property type="match status" value="1"/>
</dbReference>
<dbReference type="PANTHER" id="PTHR30055">
    <property type="entry name" value="HTH-TYPE TRANSCRIPTIONAL REGULATOR RUTR"/>
    <property type="match status" value="1"/>
</dbReference>
<evidence type="ECO:0000256" key="2">
    <source>
        <dbReference type="ARBA" id="ARBA00023125"/>
    </source>
</evidence>
<keyword evidence="3" id="KW-0804">Transcription</keyword>
<dbReference type="EMBL" id="JAKREW010000018">
    <property type="protein sequence ID" value="MCG7506895.1"/>
    <property type="molecule type" value="Genomic_DNA"/>
</dbReference>
<accession>A0ABS9QHR0</accession>
<feature type="domain" description="HTH tetR-type" evidence="5">
    <location>
        <begin position="14"/>
        <end position="74"/>
    </location>
</feature>
<dbReference type="InterPro" id="IPR023772">
    <property type="entry name" value="DNA-bd_HTH_TetR-type_CS"/>
</dbReference>
<dbReference type="Pfam" id="PF00440">
    <property type="entry name" value="TetR_N"/>
    <property type="match status" value="1"/>
</dbReference>
<dbReference type="RefSeq" id="WP_239367512.1">
    <property type="nucleotide sequence ID" value="NZ_JAKREW010000018.1"/>
</dbReference>
<evidence type="ECO:0000256" key="1">
    <source>
        <dbReference type="ARBA" id="ARBA00023015"/>
    </source>
</evidence>
<dbReference type="PROSITE" id="PS50977">
    <property type="entry name" value="HTH_TETR_2"/>
    <property type="match status" value="1"/>
</dbReference>
<keyword evidence="1" id="KW-0805">Transcription regulation</keyword>
<evidence type="ECO:0000259" key="5">
    <source>
        <dbReference type="PROSITE" id="PS50977"/>
    </source>
</evidence>
<evidence type="ECO:0000313" key="6">
    <source>
        <dbReference type="EMBL" id="MCG7506895.1"/>
    </source>
</evidence>